<comment type="caution">
    <text evidence="2">The sequence shown here is derived from an EMBL/GenBank/DDBJ whole genome shotgun (WGS) entry which is preliminary data.</text>
</comment>
<dbReference type="Proteomes" id="UP001499843">
    <property type="component" value="Unassembled WGS sequence"/>
</dbReference>
<dbReference type="RefSeq" id="WP_344495818.1">
    <property type="nucleotide sequence ID" value="NZ_BAAAQX010000066.1"/>
</dbReference>
<evidence type="ECO:0000313" key="2">
    <source>
        <dbReference type="EMBL" id="GAA2216317.1"/>
    </source>
</evidence>
<gene>
    <name evidence="2" type="ORF">GCM10009850_117860</name>
</gene>
<dbReference type="EMBL" id="BAAAQX010000066">
    <property type="protein sequence ID" value="GAA2216317.1"/>
    <property type="molecule type" value="Genomic_DNA"/>
</dbReference>
<keyword evidence="3" id="KW-1185">Reference proteome</keyword>
<feature type="compositionally biased region" description="Low complexity" evidence="1">
    <location>
        <begin position="215"/>
        <end position="237"/>
    </location>
</feature>
<feature type="compositionally biased region" description="Low complexity" evidence="1">
    <location>
        <begin position="26"/>
        <end position="43"/>
    </location>
</feature>
<reference evidence="2 3" key="1">
    <citation type="journal article" date="2019" name="Int. J. Syst. Evol. Microbiol.">
        <title>The Global Catalogue of Microorganisms (GCM) 10K type strain sequencing project: providing services to taxonomists for standard genome sequencing and annotation.</title>
        <authorList>
            <consortium name="The Broad Institute Genomics Platform"/>
            <consortium name="The Broad Institute Genome Sequencing Center for Infectious Disease"/>
            <person name="Wu L."/>
            <person name="Ma J."/>
        </authorList>
    </citation>
    <scope>NUCLEOTIDE SEQUENCE [LARGE SCALE GENOMIC DNA]</scope>
    <source>
        <strain evidence="2 3">JCM 16114</strain>
    </source>
</reference>
<accession>A0ABN3D399</accession>
<feature type="region of interest" description="Disordered" evidence="1">
    <location>
        <begin position="158"/>
        <end position="258"/>
    </location>
</feature>
<evidence type="ECO:0000256" key="1">
    <source>
        <dbReference type="SAM" id="MobiDB-lite"/>
    </source>
</evidence>
<name>A0ABN3D399_9ACTN</name>
<feature type="compositionally biased region" description="Basic and acidic residues" evidence="1">
    <location>
        <begin position="62"/>
        <end position="71"/>
    </location>
</feature>
<evidence type="ECO:0008006" key="4">
    <source>
        <dbReference type="Google" id="ProtNLM"/>
    </source>
</evidence>
<proteinExistence type="predicted"/>
<organism evidence="2 3">
    <name type="scientific">Nonomuraea monospora</name>
    <dbReference type="NCBI Taxonomy" id="568818"/>
    <lineage>
        <taxon>Bacteria</taxon>
        <taxon>Bacillati</taxon>
        <taxon>Actinomycetota</taxon>
        <taxon>Actinomycetes</taxon>
        <taxon>Streptosporangiales</taxon>
        <taxon>Streptosporangiaceae</taxon>
        <taxon>Nonomuraea</taxon>
    </lineage>
</organism>
<protein>
    <recommendedName>
        <fullName evidence="4">DUF3618 domain-containing protein</fullName>
    </recommendedName>
</protein>
<evidence type="ECO:0000313" key="3">
    <source>
        <dbReference type="Proteomes" id="UP001499843"/>
    </source>
</evidence>
<feature type="compositionally biased region" description="Low complexity" evidence="1">
    <location>
        <begin position="175"/>
        <end position="195"/>
    </location>
</feature>
<feature type="compositionally biased region" description="Basic and acidic residues" evidence="1">
    <location>
        <begin position="11"/>
        <end position="22"/>
    </location>
</feature>
<feature type="region of interest" description="Disordered" evidence="1">
    <location>
        <begin position="1"/>
        <end position="75"/>
    </location>
</feature>
<sequence>MSEFPTSGRSGHPEQPRSEHGTVSRAGEAAADTAHTATQQARQVGGEIRQQTGQAVTHLRGRVRDEADSQSRRAARNLRHWADELKEMTESGKPDSPVQGVLQQVAGTGHKAADYLEDRGIGGAVGELQDFARRRPGVFLAGALAAGFLFGRLVKASAAATQDDDDRPRQDLARDTTPAPRDTTPAPRDTTPAPRSRQDYESATPAPRHTQGYQPAGPATDTPVTDTPATYATTPTVPVTPPAPSSGTTRYPPEGEDR</sequence>